<dbReference type="EMBL" id="NCKU01002091">
    <property type="protein sequence ID" value="RWS10447.1"/>
    <property type="molecule type" value="Genomic_DNA"/>
</dbReference>
<dbReference type="EMBL" id="NCKU01002151">
    <property type="protein sequence ID" value="RWS10271.1"/>
    <property type="molecule type" value="Genomic_DNA"/>
</dbReference>
<dbReference type="STRING" id="1965070.A0A3S3PDY2"/>
<dbReference type="GO" id="GO:0005694">
    <property type="term" value="C:chromosome"/>
    <property type="evidence" value="ECO:0007669"/>
    <property type="project" value="UniProtKB-ARBA"/>
</dbReference>
<dbReference type="SUPFAM" id="SSF50249">
    <property type="entry name" value="Nucleic acid-binding proteins"/>
    <property type="match status" value="1"/>
</dbReference>
<dbReference type="InterPro" id="IPR051231">
    <property type="entry name" value="SOSS-B"/>
</dbReference>
<dbReference type="InterPro" id="IPR012340">
    <property type="entry name" value="NA-bd_OB-fold"/>
</dbReference>
<evidence type="ECO:0000313" key="5">
    <source>
        <dbReference type="Proteomes" id="UP000285301"/>
    </source>
</evidence>
<evidence type="ECO:0000313" key="3">
    <source>
        <dbReference type="EMBL" id="RWS10271.1"/>
    </source>
</evidence>
<comment type="caution">
    <text evidence="4">The sequence shown here is derived from an EMBL/GenBank/DDBJ whole genome shotgun (WGS) entry which is preliminary data.</text>
</comment>
<name>A0A3S3PDY2_9ACAR</name>
<dbReference type="CDD" id="cd04491">
    <property type="entry name" value="SoSSB_OBF"/>
    <property type="match status" value="1"/>
</dbReference>
<sequence length="168" mass="18508">MDTINIRDLKPGMKNLNLTFIVLEVGAPNTTKEGHEVRTCKIGDKTATMNISVWDEAGTYLQQGDICRLIKGYASIWKGCLTLYTGKGGEIKKIGEFCMLFSEVPNMSEPNPELMSQIQSKLQPNNDIRNPALPPPSSAPALPMQSPTAAPPPKTKTKRDKRPARENL</sequence>
<protein>
    <submittedName>
        <fullName evidence="4">SOSS complex subunit B1-like protein</fullName>
    </submittedName>
</protein>
<dbReference type="GO" id="GO:0003677">
    <property type="term" value="F:DNA binding"/>
    <property type="evidence" value="ECO:0007669"/>
    <property type="project" value="UniProtKB-KW"/>
</dbReference>
<dbReference type="Proteomes" id="UP000285301">
    <property type="component" value="Unassembled WGS sequence"/>
</dbReference>
<dbReference type="OrthoDB" id="295715at2759"/>
<reference evidence="4" key="2">
    <citation type="submission" date="2018-11" db="EMBL/GenBank/DDBJ databases">
        <title>Trombidioid mite genomics.</title>
        <authorList>
            <person name="Dong X."/>
        </authorList>
    </citation>
    <scope>NUCLEOTIDE SEQUENCE</scope>
    <source>
        <strain evidence="4">UoL-WK</strain>
    </source>
</reference>
<dbReference type="FunFam" id="2.40.50.140:FF:000072">
    <property type="entry name" value="SOSS complex subunit B2"/>
    <property type="match status" value="1"/>
</dbReference>
<feature type="region of interest" description="Disordered" evidence="2">
    <location>
        <begin position="120"/>
        <end position="168"/>
    </location>
</feature>
<dbReference type="GO" id="GO:0000724">
    <property type="term" value="P:double-strand break repair via homologous recombination"/>
    <property type="evidence" value="ECO:0007669"/>
    <property type="project" value="TreeGrafter"/>
</dbReference>
<dbReference type="PANTHER" id="PTHR13356:SF0">
    <property type="entry name" value="SOSS COMPLEX SUBUNIT B HOMOLOG"/>
    <property type="match status" value="1"/>
</dbReference>
<accession>A0A3S3PDY2</accession>
<proteinExistence type="predicted"/>
<organism evidence="4 5">
    <name type="scientific">Dinothrombium tinctorium</name>
    <dbReference type="NCBI Taxonomy" id="1965070"/>
    <lineage>
        <taxon>Eukaryota</taxon>
        <taxon>Metazoa</taxon>
        <taxon>Ecdysozoa</taxon>
        <taxon>Arthropoda</taxon>
        <taxon>Chelicerata</taxon>
        <taxon>Arachnida</taxon>
        <taxon>Acari</taxon>
        <taxon>Acariformes</taxon>
        <taxon>Trombidiformes</taxon>
        <taxon>Prostigmata</taxon>
        <taxon>Anystina</taxon>
        <taxon>Parasitengona</taxon>
        <taxon>Trombidioidea</taxon>
        <taxon>Trombidiidae</taxon>
        <taxon>Dinothrombium</taxon>
    </lineage>
</organism>
<dbReference type="PANTHER" id="PTHR13356">
    <property type="entry name" value="OB FOLD NUCLEIC ACID BINDING PROTEIN-RELATED"/>
    <property type="match status" value="1"/>
</dbReference>
<evidence type="ECO:0000256" key="2">
    <source>
        <dbReference type="SAM" id="MobiDB-lite"/>
    </source>
</evidence>
<dbReference type="GO" id="GO:0044818">
    <property type="term" value="P:mitotic G2/M transition checkpoint"/>
    <property type="evidence" value="ECO:0007669"/>
    <property type="project" value="TreeGrafter"/>
</dbReference>
<gene>
    <name evidence="3" type="ORF">B4U79_00411</name>
    <name evidence="4" type="ORF">B4U79_05455</name>
</gene>
<reference evidence="4 5" key="1">
    <citation type="journal article" date="2018" name="Gigascience">
        <title>Genomes of trombidid mites reveal novel predicted allergens and laterally-transferred genes associated with secondary metabolism.</title>
        <authorList>
            <person name="Dong X."/>
            <person name="Chaisiri K."/>
            <person name="Xia D."/>
            <person name="Armstrong S.D."/>
            <person name="Fang Y."/>
            <person name="Donnelly M.J."/>
            <person name="Kadowaki T."/>
            <person name="McGarry J.W."/>
            <person name="Darby A.C."/>
            <person name="Makepeace B.L."/>
        </authorList>
    </citation>
    <scope>NUCLEOTIDE SEQUENCE [LARGE SCALE GENOMIC DNA]</scope>
    <source>
        <strain evidence="4">UoL-WK</strain>
    </source>
</reference>
<dbReference type="GO" id="GO:0010212">
    <property type="term" value="P:response to ionizing radiation"/>
    <property type="evidence" value="ECO:0007669"/>
    <property type="project" value="TreeGrafter"/>
</dbReference>
<dbReference type="AlphaFoldDB" id="A0A3S3PDY2"/>
<dbReference type="Gene3D" id="2.40.50.140">
    <property type="entry name" value="Nucleic acid-binding proteins"/>
    <property type="match status" value="1"/>
</dbReference>
<evidence type="ECO:0000256" key="1">
    <source>
        <dbReference type="ARBA" id="ARBA00023125"/>
    </source>
</evidence>
<evidence type="ECO:0000313" key="4">
    <source>
        <dbReference type="EMBL" id="RWS10447.1"/>
    </source>
</evidence>
<dbReference type="GO" id="GO:0070876">
    <property type="term" value="C:SOSS complex"/>
    <property type="evidence" value="ECO:0007669"/>
    <property type="project" value="TreeGrafter"/>
</dbReference>
<keyword evidence="5" id="KW-1185">Reference proteome</keyword>
<keyword evidence="1" id="KW-0238">DNA-binding</keyword>